<feature type="region of interest" description="Disordered" evidence="1">
    <location>
        <begin position="98"/>
        <end position="144"/>
    </location>
</feature>
<dbReference type="Proteomes" id="UP000325558">
    <property type="component" value="Unassembled WGS sequence"/>
</dbReference>
<keyword evidence="2" id="KW-0732">Signal</keyword>
<proteinExistence type="predicted"/>
<reference evidence="3" key="1">
    <citation type="submission" date="2019-04" db="EMBL/GenBank/DDBJ databases">
        <title>Friends and foes A comparative genomics study of 23 Aspergillus species from section Flavi.</title>
        <authorList>
            <consortium name="DOE Joint Genome Institute"/>
            <person name="Kjaerbolling I."/>
            <person name="Vesth T."/>
            <person name="Frisvad J.C."/>
            <person name="Nybo J.L."/>
            <person name="Theobald S."/>
            <person name="Kildgaard S."/>
            <person name="Isbrandt T."/>
            <person name="Kuo A."/>
            <person name="Sato A."/>
            <person name="Lyhne E.K."/>
            <person name="Kogle M.E."/>
            <person name="Wiebenga A."/>
            <person name="Kun R.S."/>
            <person name="Lubbers R.J."/>
            <person name="Makela M.R."/>
            <person name="Barry K."/>
            <person name="Chovatia M."/>
            <person name="Clum A."/>
            <person name="Daum C."/>
            <person name="Haridas S."/>
            <person name="He G."/>
            <person name="LaButti K."/>
            <person name="Lipzen A."/>
            <person name="Mondo S."/>
            <person name="Riley R."/>
            <person name="Salamov A."/>
            <person name="Simmons B.A."/>
            <person name="Magnuson J.K."/>
            <person name="Henrissat B."/>
            <person name="Mortensen U.H."/>
            <person name="Larsen T.O."/>
            <person name="Devries R.P."/>
            <person name="Grigoriev I.V."/>
            <person name="Machida M."/>
            <person name="Baker S.E."/>
            <person name="Andersen M.R."/>
        </authorList>
    </citation>
    <scope>NUCLEOTIDE SEQUENCE</scope>
    <source>
        <strain evidence="3">CBS 117612</strain>
    </source>
</reference>
<name>A0A5N6XMU1_9EURO</name>
<feature type="compositionally biased region" description="Polar residues" evidence="1">
    <location>
        <begin position="115"/>
        <end position="126"/>
    </location>
</feature>
<feature type="region of interest" description="Disordered" evidence="1">
    <location>
        <begin position="165"/>
        <end position="196"/>
    </location>
</feature>
<accession>A0A5N6XMU1</accession>
<protein>
    <submittedName>
        <fullName evidence="3">Uncharacterized protein</fullName>
    </submittedName>
</protein>
<feature type="compositionally biased region" description="Basic and acidic residues" evidence="1">
    <location>
        <begin position="128"/>
        <end position="144"/>
    </location>
</feature>
<evidence type="ECO:0000256" key="2">
    <source>
        <dbReference type="SAM" id="SignalP"/>
    </source>
</evidence>
<feature type="compositionally biased region" description="Basic and acidic residues" evidence="1">
    <location>
        <begin position="165"/>
        <end position="178"/>
    </location>
</feature>
<evidence type="ECO:0000256" key="1">
    <source>
        <dbReference type="SAM" id="MobiDB-lite"/>
    </source>
</evidence>
<feature type="signal peptide" evidence="2">
    <location>
        <begin position="1"/>
        <end position="24"/>
    </location>
</feature>
<dbReference type="AlphaFoldDB" id="A0A5N6XMU1"/>
<feature type="chain" id="PRO_5025052942" evidence="2">
    <location>
        <begin position="25"/>
        <end position="251"/>
    </location>
</feature>
<evidence type="ECO:0000313" key="3">
    <source>
        <dbReference type="EMBL" id="KAE8334262.1"/>
    </source>
</evidence>
<organism evidence="3">
    <name type="scientific">Aspergillus arachidicola</name>
    <dbReference type="NCBI Taxonomy" id="656916"/>
    <lineage>
        <taxon>Eukaryota</taxon>
        <taxon>Fungi</taxon>
        <taxon>Dikarya</taxon>
        <taxon>Ascomycota</taxon>
        <taxon>Pezizomycotina</taxon>
        <taxon>Eurotiomycetes</taxon>
        <taxon>Eurotiomycetidae</taxon>
        <taxon>Eurotiales</taxon>
        <taxon>Aspergillaceae</taxon>
        <taxon>Aspergillus</taxon>
        <taxon>Aspergillus subgen. Circumdati</taxon>
    </lineage>
</organism>
<dbReference type="EMBL" id="ML737316">
    <property type="protein sequence ID" value="KAE8334262.1"/>
    <property type="molecule type" value="Genomic_DNA"/>
</dbReference>
<gene>
    <name evidence="3" type="ORF">BDV24DRAFT_170370</name>
</gene>
<sequence length="251" mass="27428">MRYTFIFTALASAALALPASPVYGTTLAQELQDDSLSQKLPFLPPPEVPCKNAKPTDSEFCLGTAKYCEIIDQNLPFYGEVDGIAKKENGRSYIAPGECLSAREPQPRPTKPAATASTLSVHQATSPRWKEPDSSKCRDNKSRSEDCLGTQRYCELGASRVEDKAKREKVQKDCEASRGGRPSAAATTGGSGTSSVKLPWHEGTHYDCAMAIGDEKCLGTKSYCRDWFNKFGNTYQSPEECEAAREPRPQA</sequence>